<evidence type="ECO:0000256" key="1">
    <source>
        <dbReference type="ARBA" id="ARBA00005194"/>
    </source>
</evidence>
<dbReference type="PANTHER" id="PTHR11712">
    <property type="entry name" value="POLYKETIDE SYNTHASE-RELATED"/>
    <property type="match status" value="1"/>
</dbReference>
<dbReference type="RefSeq" id="WP_279247897.1">
    <property type="nucleotide sequence ID" value="NZ_SHNO01000001.1"/>
</dbReference>
<gene>
    <name evidence="6" type="ORF">EYC82_02070</name>
</gene>
<dbReference type="InterPro" id="IPR020841">
    <property type="entry name" value="PKS_Beta-ketoAc_synthase_dom"/>
</dbReference>
<dbReference type="EMBL" id="SHNO01000001">
    <property type="protein sequence ID" value="MCX2976143.1"/>
    <property type="molecule type" value="Genomic_DNA"/>
</dbReference>
<evidence type="ECO:0000259" key="5">
    <source>
        <dbReference type="PROSITE" id="PS52004"/>
    </source>
</evidence>
<dbReference type="InterPro" id="IPR014031">
    <property type="entry name" value="Ketoacyl_synth_C"/>
</dbReference>
<comment type="caution">
    <text evidence="6">The sequence shown here is derived from an EMBL/GenBank/DDBJ whole genome shotgun (WGS) entry which is preliminary data.</text>
</comment>
<accession>A0ABT3T1L8</accession>
<keyword evidence="3 4" id="KW-0808">Transferase</keyword>
<dbReference type="PANTHER" id="PTHR11712:SF336">
    <property type="entry name" value="3-OXOACYL-[ACYL-CARRIER-PROTEIN] SYNTHASE, MITOCHONDRIAL"/>
    <property type="match status" value="1"/>
</dbReference>
<protein>
    <submittedName>
        <fullName evidence="6">Beta-ketoacyl synthase</fullName>
    </submittedName>
</protein>
<dbReference type="InterPro" id="IPR047224">
    <property type="entry name" value="FAS_alpha_su_C"/>
</dbReference>
<evidence type="ECO:0000256" key="3">
    <source>
        <dbReference type="ARBA" id="ARBA00022679"/>
    </source>
</evidence>
<dbReference type="InterPro" id="IPR016039">
    <property type="entry name" value="Thiolase-like"/>
</dbReference>
<dbReference type="InterPro" id="IPR000794">
    <property type="entry name" value="Beta-ketoacyl_synthase"/>
</dbReference>
<dbReference type="SUPFAM" id="SSF53901">
    <property type="entry name" value="Thiolase-like"/>
    <property type="match status" value="2"/>
</dbReference>
<evidence type="ECO:0000256" key="4">
    <source>
        <dbReference type="RuleBase" id="RU003694"/>
    </source>
</evidence>
<dbReference type="PROSITE" id="PS52004">
    <property type="entry name" value="KS3_2"/>
    <property type="match status" value="1"/>
</dbReference>
<reference evidence="6" key="1">
    <citation type="submission" date="2019-02" db="EMBL/GenBank/DDBJ databases">
        <authorList>
            <person name="Li S.-H."/>
        </authorList>
    </citation>
    <scope>NUCLEOTIDE SEQUENCE</scope>
    <source>
        <strain evidence="6">IMCC11814</strain>
    </source>
</reference>
<dbReference type="Proteomes" id="UP001143304">
    <property type="component" value="Unassembled WGS sequence"/>
</dbReference>
<feature type="domain" description="Ketosynthase family 3 (KS3)" evidence="5">
    <location>
        <begin position="1"/>
        <end position="532"/>
    </location>
</feature>
<sequence length="616" mass="66411">MTTQRLPVIVGFGGVNSAGRASGHRAYDRIVYSALGQQQQAATLDALGRMMGLKGSADNEQHILDHTLVRRIEKNHFDVDAVRWNQRLPTQSAGLPFNFDVERRHLPEHIPPHWQIESNSVTHVNVSIRGEQEFFLSTHREFDVKSAGMLPTGFEPGKLYPARNHPRGLEMTVYAASDALGSIGIEWEQVSRHVAADEVSVYAGSAMGQLDQSGAGGMLKSRYNGQRVSSKFCPFSFAEMPADFINAYVLGSLGSTGASLGACASFLYNLRHGIDDIRSGRARVAFIGAAEAPVTPEIMEGYSAMGALATEKGLRKIEGIGLDTSPDPRRACRPFADNCGFTIAESAQMVVLFDDALAMELGASVYGSATDVFVNADGHKKSISGPGVGNYITMAKAAAAVRAIIGEKGLRRGGFVQAHGTGTPQNRVTESEILSRTAEMFGIEDWPVVATKCFLGHSIGAAAGDQLSTALGIWARGILPGITTIDEIADDVQQAHLGFSNTHRELVSGADQYAIINSKGFGGNNASAAILSPETSKRMLQSRYSKQAWRQWRNANEAVQERQQAYDSTGLTEAVYKFDHGVLQDGDVELGNGELSIGGRRVSLQMESPYDDITLK</sequence>
<dbReference type="CDD" id="cd00828">
    <property type="entry name" value="elong_cond_enzymes"/>
    <property type="match status" value="1"/>
</dbReference>
<dbReference type="Pfam" id="PF02801">
    <property type="entry name" value="Ketoacyl-synt_C"/>
    <property type="match status" value="1"/>
</dbReference>
<dbReference type="InterPro" id="IPR014030">
    <property type="entry name" value="Ketoacyl_synth_N"/>
</dbReference>
<name>A0ABT3T1L8_9GAMM</name>
<evidence type="ECO:0000313" key="6">
    <source>
        <dbReference type="EMBL" id="MCX2976143.1"/>
    </source>
</evidence>
<evidence type="ECO:0000256" key="2">
    <source>
        <dbReference type="ARBA" id="ARBA00008467"/>
    </source>
</evidence>
<dbReference type="Pfam" id="PF00109">
    <property type="entry name" value="ketoacyl-synt"/>
    <property type="match status" value="1"/>
</dbReference>
<dbReference type="Gene3D" id="3.40.47.10">
    <property type="match status" value="1"/>
</dbReference>
<proteinExistence type="inferred from homology"/>
<organism evidence="6 7">
    <name type="scientific">Candidatus Marimicrobium litorale</name>
    <dbReference type="NCBI Taxonomy" id="2518991"/>
    <lineage>
        <taxon>Bacteria</taxon>
        <taxon>Pseudomonadati</taxon>
        <taxon>Pseudomonadota</taxon>
        <taxon>Gammaproteobacteria</taxon>
        <taxon>Cellvibrionales</taxon>
        <taxon>Halieaceae</taxon>
        <taxon>Marimicrobium</taxon>
    </lineage>
</organism>
<comment type="pathway">
    <text evidence="1">Lipid metabolism; fatty acid biosynthesis.</text>
</comment>
<evidence type="ECO:0000313" key="7">
    <source>
        <dbReference type="Proteomes" id="UP001143304"/>
    </source>
</evidence>
<keyword evidence="7" id="KW-1185">Reference proteome</keyword>
<comment type="similarity">
    <text evidence="2 4">Belongs to the thiolase-like superfamily. Beta-ketoacyl-ACP synthases family.</text>
</comment>